<gene>
    <name evidence="17" type="ORF">GZH47_32100</name>
</gene>
<dbReference type="InterPro" id="IPR013658">
    <property type="entry name" value="SGL"/>
</dbReference>
<comment type="cofactor">
    <cofactor evidence="2">
        <name>Ca(2+)</name>
        <dbReference type="ChEBI" id="CHEBI:29108"/>
    </cofactor>
</comment>
<feature type="binding site" evidence="15">
    <location>
        <position position="101"/>
    </location>
    <ligand>
        <name>substrate</name>
    </ligand>
</feature>
<dbReference type="EC" id="3.1.1.17" evidence="7"/>
<keyword evidence="11" id="KW-0378">Hydrolase</keyword>
<comment type="cofactor">
    <cofactor evidence="15">
        <name>Zn(2+)</name>
        <dbReference type="ChEBI" id="CHEBI:29105"/>
    </cofactor>
    <text evidence="15">Binds 1 divalent metal cation per subunit.</text>
</comment>
<feature type="binding site" evidence="15">
    <location>
        <position position="197"/>
    </location>
    <ligand>
        <name>a divalent metal cation</name>
        <dbReference type="ChEBI" id="CHEBI:60240"/>
    </ligand>
</feature>
<keyword evidence="10 15" id="KW-0479">Metal-binding</keyword>
<comment type="cofactor">
    <cofactor evidence="3">
        <name>Mn(2+)</name>
        <dbReference type="ChEBI" id="CHEBI:29035"/>
    </cofactor>
</comment>
<keyword evidence="9" id="KW-0963">Cytoplasm</keyword>
<dbReference type="Gene3D" id="2.120.10.30">
    <property type="entry name" value="TolB, C-terminal domain"/>
    <property type="match status" value="1"/>
</dbReference>
<proteinExistence type="inferred from homology"/>
<evidence type="ECO:0000256" key="4">
    <source>
        <dbReference type="ARBA" id="ARBA00001946"/>
    </source>
</evidence>
<dbReference type="Pfam" id="PF08450">
    <property type="entry name" value="SGL"/>
    <property type="match status" value="1"/>
</dbReference>
<keyword evidence="12" id="KW-0106">Calcium</keyword>
<comment type="catalytic activity">
    <reaction evidence="1">
        <text>D-glucono-1,5-lactone + H2O = D-gluconate + H(+)</text>
        <dbReference type="Rhea" id="RHEA:10440"/>
        <dbReference type="ChEBI" id="CHEBI:15377"/>
        <dbReference type="ChEBI" id="CHEBI:15378"/>
        <dbReference type="ChEBI" id="CHEBI:16217"/>
        <dbReference type="ChEBI" id="CHEBI:18391"/>
        <dbReference type="EC" id="3.1.1.17"/>
    </reaction>
</comment>
<feature type="binding site" evidence="15">
    <location>
        <position position="99"/>
    </location>
    <ligand>
        <name>substrate</name>
    </ligand>
</feature>
<dbReference type="RefSeq" id="WP_162645677.1">
    <property type="nucleotide sequence ID" value="NZ_CP048287.1"/>
</dbReference>
<dbReference type="SUPFAM" id="SSF63829">
    <property type="entry name" value="Calcium-dependent phosphotriesterase"/>
    <property type="match status" value="1"/>
</dbReference>
<evidence type="ECO:0000256" key="11">
    <source>
        <dbReference type="ARBA" id="ARBA00022801"/>
    </source>
</evidence>
<organism evidence="17 18">
    <name type="scientific">Paenibacillus rhizovicinus</name>
    <dbReference type="NCBI Taxonomy" id="2704463"/>
    <lineage>
        <taxon>Bacteria</taxon>
        <taxon>Bacillati</taxon>
        <taxon>Bacillota</taxon>
        <taxon>Bacilli</taxon>
        <taxon>Bacillales</taxon>
        <taxon>Paenibacillaceae</taxon>
        <taxon>Paenibacillus</taxon>
    </lineage>
</organism>
<dbReference type="InterPro" id="IPR011042">
    <property type="entry name" value="6-blade_b-propeller_TolB-like"/>
</dbReference>
<evidence type="ECO:0000256" key="2">
    <source>
        <dbReference type="ARBA" id="ARBA00001913"/>
    </source>
</evidence>
<evidence type="ECO:0000256" key="8">
    <source>
        <dbReference type="ARBA" id="ARBA00016808"/>
    </source>
</evidence>
<dbReference type="KEGG" id="prz:GZH47_32100"/>
<evidence type="ECO:0000256" key="9">
    <source>
        <dbReference type="ARBA" id="ARBA00022490"/>
    </source>
</evidence>
<dbReference type="EMBL" id="CP048287">
    <property type="protein sequence ID" value="QHW35531.1"/>
    <property type="molecule type" value="Genomic_DNA"/>
</dbReference>
<keyword evidence="15" id="KW-0862">Zinc</keyword>
<comment type="cofactor">
    <cofactor evidence="4">
        <name>Mg(2+)</name>
        <dbReference type="ChEBI" id="CHEBI:18420"/>
    </cofactor>
</comment>
<dbReference type="PANTHER" id="PTHR10907:SF47">
    <property type="entry name" value="REGUCALCIN"/>
    <property type="match status" value="1"/>
</dbReference>
<geneLocation type="plasmid" evidence="17 18">
    <name>unnamed1</name>
</geneLocation>
<feature type="domain" description="SMP-30/Gluconolactonase/LRE-like region" evidence="16">
    <location>
        <begin position="14"/>
        <end position="257"/>
    </location>
</feature>
<protein>
    <recommendedName>
        <fullName evidence="8">Regucalcin</fullName>
        <ecNumber evidence="7">3.1.1.17</ecNumber>
    </recommendedName>
    <alternativeName>
        <fullName evidence="13">Gluconolactonase</fullName>
    </alternativeName>
</protein>
<evidence type="ECO:0000259" key="16">
    <source>
        <dbReference type="Pfam" id="PF08450"/>
    </source>
</evidence>
<evidence type="ECO:0000313" key="17">
    <source>
        <dbReference type="EMBL" id="QHW35531.1"/>
    </source>
</evidence>
<accession>A0A6C0PAY4</accession>
<reference evidence="17 18" key="1">
    <citation type="submission" date="2020-02" db="EMBL/GenBank/DDBJ databases">
        <title>Paenibacillus sp. nov., isolated from rhizosphere soil of tomato.</title>
        <authorList>
            <person name="Weon H.-Y."/>
            <person name="Lee S.A."/>
        </authorList>
    </citation>
    <scope>NUCLEOTIDE SEQUENCE [LARGE SCALE GENOMIC DNA]</scope>
    <source>
        <strain evidence="17 18">14171R-81</strain>
        <plasmid evidence="17 18">unnamed1</plasmid>
    </source>
</reference>
<feature type="binding site" evidence="15">
    <location>
        <position position="16"/>
    </location>
    <ligand>
        <name>a divalent metal cation</name>
        <dbReference type="ChEBI" id="CHEBI:60240"/>
    </ligand>
</feature>
<name>A0A6C0PAY4_9BACL</name>
<evidence type="ECO:0000256" key="6">
    <source>
        <dbReference type="ARBA" id="ARBA00008853"/>
    </source>
</evidence>
<evidence type="ECO:0000256" key="1">
    <source>
        <dbReference type="ARBA" id="ARBA00001589"/>
    </source>
</evidence>
<evidence type="ECO:0000313" key="18">
    <source>
        <dbReference type="Proteomes" id="UP000479114"/>
    </source>
</evidence>
<feature type="binding site" evidence="15">
    <location>
        <position position="147"/>
    </location>
    <ligand>
        <name>a divalent metal cation</name>
        <dbReference type="ChEBI" id="CHEBI:60240"/>
    </ligand>
</feature>
<dbReference type="GO" id="GO:0004341">
    <property type="term" value="F:gluconolactonase activity"/>
    <property type="evidence" value="ECO:0007669"/>
    <property type="project" value="UniProtKB-EC"/>
</dbReference>
<dbReference type="InterPro" id="IPR005511">
    <property type="entry name" value="SMP-30"/>
</dbReference>
<dbReference type="PRINTS" id="PR01791">
    <property type="entry name" value="REGUCALCIN"/>
</dbReference>
<dbReference type="PANTHER" id="PTHR10907">
    <property type="entry name" value="REGUCALCIN"/>
    <property type="match status" value="1"/>
</dbReference>
<comment type="similarity">
    <text evidence="6">Belongs to the SMP-30/CGR1 family.</text>
</comment>
<evidence type="ECO:0000256" key="13">
    <source>
        <dbReference type="ARBA" id="ARBA00032464"/>
    </source>
</evidence>
<dbReference type="PRINTS" id="PR01790">
    <property type="entry name" value="SMP30FAMILY"/>
</dbReference>
<evidence type="ECO:0000256" key="14">
    <source>
        <dbReference type="PIRSR" id="PIRSR605511-1"/>
    </source>
</evidence>
<dbReference type="GO" id="GO:0019853">
    <property type="term" value="P:L-ascorbic acid biosynthetic process"/>
    <property type="evidence" value="ECO:0007669"/>
    <property type="project" value="TreeGrafter"/>
</dbReference>
<dbReference type="AlphaFoldDB" id="A0A6C0PAY4"/>
<feature type="active site" description="Proton donor/acceptor" evidence="14">
    <location>
        <position position="197"/>
    </location>
</feature>
<sequence>MGKAELVLDVKAMLAEGPNWDAENSILQWVDIPAGRIHWYNPSDGSDKYHEIGQFLGAAVQDTRGKMILAAQHGFYRYDPDSRLLEPLADPESHMPSNRFNDGKCDRKGRFWAGTMHMNGDSPTGALYCLHPDLRMSKLLTGVSCSNGITWSPDQRLMYYIDSPTRQIAAFDFDVETGTITNSRTVVEIPSDEGIPDGMTSDMEGNLWVAQWGGWRVSCWNPSTGKRLAVIDVPAALVSSCTFGGSGLDELYITTARMGLDGEQLRKQPGAGGLYRYKAGVRGMPSNRFGD</sequence>
<dbReference type="Proteomes" id="UP000479114">
    <property type="component" value="Plasmid unnamed1"/>
</dbReference>
<evidence type="ECO:0000256" key="3">
    <source>
        <dbReference type="ARBA" id="ARBA00001936"/>
    </source>
</evidence>
<dbReference type="InterPro" id="IPR008367">
    <property type="entry name" value="Regucalcin"/>
</dbReference>
<evidence type="ECO:0000256" key="10">
    <source>
        <dbReference type="ARBA" id="ARBA00022723"/>
    </source>
</evidence>
<evidence type="ECO:0000256" key="15">
    <source>
        <dbReference type="PIRSR" id="PIRSR605511-2"/>
    </source>
</evidence>
<comment type="subcellular location">
    <subcellularLocation>
        <location evidence="5">Cytoplasm</location>
    </subcellularLocation>
</comment>
<evidence type="ECO:0000256" key="7">
    <source>
        <dbReference type="ARBA" id="ARBA00013227"/>
    </source>
</evidence>
<keyword evidence="17" id="KW-0614">Plasmid</keyword>
<dbReference type="GO" id="GO:0005737">
    <property type="term" value="C:cytoplasm"/>
    <property type="evidence" value="ECO:0007669"/>
    <property type="project" value="UniProtKB-SubCell"/>
</dbReference>
<keyword evidence="18" id="KW-1185">Reference proteome</keyword>
<evidence type="ECO:0000256" key="12">
    <source>
        <dbReference type="ARBA" id="ARBA00022837"/>
    </source>
</evidence>
<evidence type="ECO:0000256" key="5">
    <source>
        <dbReference type="ARBA" id="ARBA00004496"/>
    </source>
</evidence>
<dbReference type="GO" id="GO:0030234">
    <property type="term" value="F:enzyme regulator activity"/>
    <property type="evidence" value="ECO:0007669"/>
    <property type="project" value="InterPro"/>
</dbReference>
<dbReference type="GO" id="GO:0005509">
    <property type="term" value="F:calcium ion binding"/>
    <property type="evidence" value="ECO:0007669"/>
    <property type="project" value="InterPro"/>
</dbReference>